<comment type="caution">
    <text evidence="2">The sequence shown here is derived from an EMBL/GenBank/DDBJ whole genome shotgun (WGS) entry which is preliminary data.</text>
</comment>
<dbReference type="EMBL" id="LGRB01000014">
    <property type="protein sequence ID" value="OCT47203.1"/>
    <property type="molecule type" value="Genomic_DNA"/>
</dbReference>
<reference evidence="3" key="1">
    <citation type="submission" date="2015-07" db="EMBL/GenBank/DDBJ databases">
        <authorList>
            <person name="Teixeira M.M."/>
            <person name="Souza R.C."/>
            <person name="Almeida L.G."/>
            <person name="Vicente V.A."/>
            <person name="de Hoog S."/>
            <person name="Bocca A.L."/>
            <person name="de Almeida S.R."/>
            <person name="Vasconcelos A.T."/>
            <person name="Felipe M.S."/>
        </authorList>
    </citation>
    <scope>NUCLEOTIDE SEQUENCE [LARGE SCALE GENOMIC DNA]</scope>
    <source>
        <strain evidence="3">KSF</strain>
    </source>
</reference>
<dbReference type="STRING" id="86049.A0A1C1CFA8"/>
<dbReference type="OrthoDB" id="9983919at2759"/>
<evidence type="ECO:0000259" key="1">
    <source>
        <dbReference type="Pfam" id="PF01814"/>
    </source>
</evidence>
<dbReference type="InterPro" id="IPR012312">
    <property type="entry name" value="Hemerythrin-like"/>
</dbReference>
<organism evidence="2 3">
    <name type="scientific">Cladophialophora carrionii</name>
    <dbReference type="NCBI Taxonomy" id="86049"/>
    <lineage>
        <taxon>Eukaryota</taxon>
        <taxon>Fungi</taxon>
        <taxon>Dikarya</taxon>
        <taxon>Ascomycota</taxon>
        <taxon>Pezizomycotina</taxon>
        <taxon>Eurotiomycetes</taxon>
        <taxon>Chaetothyriomycetidae</taxon>
        <taxon>Chaetothyriales</taxon>
        <taxon>Herpotrichiellaceae</taxon>
        <taxon>Cladophialophora</taxon>
    </lineage>
</organism>
<dbReference type="eggNOG" id="ENOG502S054">
    <property type="taxonomic scope" value="Eukaryota"/>
</dbReference>
<proteinExistence type="predicted"/>
<dbReference type="PANTHER" id="PTHR35585">
    <property type="entry name" value="HHE DOMAIN PROTEIN (AFU_ORTHOLOGUE AFUA_4G00730)"/>
    <property type="match status" value="1"/>
</dbReference>
<dbReference type="VEuPathDB" id="FungiDB:G647_02231"/>
<dbReference type="VEuPathDB" id="FungiDB:CLCR_02522"/>
<sequence length="274" mass="30805">MNFDWPDLNASLAARALANVQPARRGHWKAGGLSMAATRPFFRALVARPRCSRPLGVRASILPLSQKRFQSLLSQDTINKVDAKSADISSANAGTVSEAIKHDHAELKEYYNNILNATDTESKIRWQNQFTWELARHSIGEELVVYPAMEEHLGDEGKQLAQKDRDGHNKVKQLLYKFQGLAPSSKDFEPTIKSLWEVLTKHIEEEESDDLPKLEKAIPEGNSSQMAKSFERTKMFVPTRSHPSAPDKPPFETVAGLMAAPLDKLSDIFRRFPQ</sequence>
<evidence type="ECO:0000313" key="2">
    <source>
        <dbReference type="EMBL" id="OCT47203.1"/>
    </source>
</evidence>
<name>A0A1C1CFA8_9EURO</name>
<dbReference type="Pfam" id="PF01814">
    <property type="entry name" value="Hemerythrin"/>
    <property type="match status" value="1"/>
</dbReference>
<keyword evidence="3" id="KW-1185">Reference proteome</keyword>
<dbReference type="Proteomes" id="UP000094526">
    <property type="component" value="Unassembled WGS sequence"/>
</dbReference>
<dbReference type="Gene3D" id="1.20.120.520">
    <property type="entry name" value="nmb1532 protein domain like"/>
    <property type="match status" value="1"/>
</dbReference>
<dbReference type="AlphaFoldDB" id="A0A1C1CFA8"/>
<protein>
    <submittedName>
        <fullName evidence="2">Putative hemerythrin-like protein</fullName>
    </submittedName>
</protein>
<evidence type="ECO:0000313" key="3">
    <source>
        <dbReference type="Proteomes" id="UP000094526"/>
    </source>
</evidence>
<gene>
    <name evidence="2" type="ORF">CLCR_02522</name>
</gene>
<dbReference type="PANTHER" id="PTHR35585:SF1">
    <property type="entry name" value="HHE DOMAIN PROTEIN (AFU_ORTHOLOGUE AFUA_4G00730)"/>
    <property type="match status" value="1"/>
</dbReference>
<feature type="domain" description="Hemerythrin-like" evidence="1">
    <location>
        <begin position="96"/>
        <end position="214"/>
    </location>
</feature>
<accession>A0A1C1CFA8</accession>